<feature type="binding site" evidence="3">
    <location>
        <begin position="285"/>
        <end position="292"/>
    </location>
    <ligand>
        <name>ATP</name>
        <dbReference type="ChEBI" id="CHEBI:30616"/>
    </ligand>
</feature>
<dbReference type="Pfam" id="PF01580">
    <property type="entry name" value="FtsK_SpoIIIE"/>
    <property type="match status" value="1"/>
</dbReference>
<evidence type="ECO:0000313" key="6">
    <source>
        <dbReference type="Proteomes" id="UP000594749"/>
    </source>
</evidence>
<dbReference type="GO" id="GO:0005524">
    <property type="term" value="F:ATP binding"/>
    <property type="evidence" value="ECO:0007669"/>
    <property type="project" value="UniProtKB-UniRule"/>
</dbReference>
<keyword evidence="6" id="KW-1185">Reference proteome</keyword>
<evidence type="ECO:0000313" key="5">
    <source>
        <dbReference type="EMBL" id="QOQ87682.1"/>
    </source>
</evidence>
<dbReference type="SMART" id="SM00382">
    <property type="entry name" value="AAA"/>
    <property type="match status" value="1"/>
</dbReference>
<protein>
    <submittedName>
        <fullName evidence="5">DUF87 domain-containing protein</fullName>
    </submittedName>
</protein>
<sequence>MASRVFTTGLEENFINTIIKGLKFSKGEIPKYIVLRLAISKSFRLDYKPLNDPIWADKVLKDTVFEKGGEYNLIQVTGIGKDIKDYDMLLRVMFSYRHKSEHIDFTDESMFVNALTKYIHRGLFEIHNTYKASDNFYQWLVDDFGLSNSKFLKTESKKDLLENYLLNNNIEYKLLDVINSIRHTIYHLKLNSEKDYQILNKKIQYMKDLFGLYGEASMQSITGKSLEYYIHLPKQEWDKFDEKDFTNDIYKYNFDFYMPAYLGRNLNNEPFYFDLSKAPHLFIGGTTGSGKTSLMDVVINSINMLNKNTEFIFIDPKGTEFIKYEKLYNLSEISNQKIITDMSSVDEILSEIILEMENRNTLMKKEGVNNNKKLKTPFKRLVVVVDEMADLFANFKDVQKKFEILAQKSRSSDIFLILATQTPNSDIFSQTLRANIPSRIGLKTTTSGQSKVILDETGAENLLGSGDLYVKLPHLGEKVRIISPYLNDEAISKLIIT</sequence>
<name>A0A7M1LGF8_9BACT</name>
<keyword evidence="1 3" id="KW-0547">Nucleotide-binding</keyword>
<dbReference type="SUPFAM" id="SSF52540">
    <property type="entry name" value="P-loop containing nucleoside triphosphate hydrolases"/>
    <property type="match status" value="1"/>
</dbReference>
<dbReference type="EMBL" id="CP063078">
    <property type="protein sequence ID" value="QOQ87682.1"/>
    <property type="molecule type" value="Genomic_DNA"/>
</dbReference>
<evidence type="ECO:0000256" key="1">
    <source>
        <dbReference type="ARBA" id="ARBA00022741"/>
    </source>
</evidence>
<dbReference type="InterPro" id="IPR027417">
    <property type="entry name" value="P-loop_NTPase"/>
</dbReference>
<dbReference type="CDD" id="cd01127">
    <property type="entry name" value="TrwB_TraG_TraD_VirD4"/>
    <property type="match status" value="1"/>
</dbReference>
<organism evidence="5 6">
    <name type="scientific">Campylobacter corcagiensis</name>
    <dbReference type="NCBI Taxonomy" id="1448857"/>
    <lineage>
        <taxon>Bacteria</taxon>
        <taxon>Pseudomonadati</taxon>
        <taxon>Campylobacterota</taxon>
        <taxon>Epsilonproteobacteria</taxon>
        <taxon>Campylobacterales</taxon>
        <taxon>Campylobacteraceae</taxon>
        <taxon>Campylobacter</taxon>
    </lineage>
</organism>
<dbReference type="InterPro" id="IPR002543">
    <property type="entry name" value="FtsK_dom"/>
</dbReference>
<dbReference type="InterPro" id="IPR003593">
    <property type="entry name" value="AAA+_ATPase"/>
</dbReference>
<evidence type="ECO:0000259" key="4">
    <source>
        <dbReference type="PROSITE" id="PS50901"/>
    </source>
</evidence>
<dbReference type="PROSITE" id="PS50901">
    <property type="entry name" value="FTSK"/>
    <property type="match status" value="1"/>
</dbReference>
<dbReference type="PANTHER" id="PTHR22683:SF41">
    <property type="entry name" value="DNA TRANSLOCASE FTSK"/>
    <property type="match status" value="1"/>
</dbReference>
<dbReference type="PANTHER" id="PTHR22683">
    <property type="entry name" value="SPORULATION PROTEIN RELATED"/>
    <property type="match status" value="1"/>
</dbReference>
<dbReference type="RefSeq" id="WP_025802642.1">
    <property type="nucleotide sequence ID" value="NZ_CP053842.1"/>
</dbReference>
<dbReference type="OrthoDB" id="9806951at2"/>
<dbReference type="Proteomes" id="UP000594749">
    <property type="component" value="Chromosome"/>
</dbReference>
<proteinExistence type="predicted"/>
<dbReference type="InterPro" id="IPR050206">
    <property type="entry name" value="FtsK/SpoIIIE/SftA"/>
</dbReference>
<keyword evidence="2 3" id="KW-0067">ATP-binding</keyword>
<feature type="domain" description="FtsK" evidence="4">
    <location>
        <begin position="268"/>
        <end position="451"/>
    </location>
</feature>
<gene>
    <name evidence="5" type="ORF">IMC76_02390</name>
</gene>
<dbReference type="AlphaFoldDB" id="A0A7M1LGF8"/>
<accession>A0A7M1LGF8</accession>
<evidence type="ECO:0000256" key="3">
    <source>
        <dbReference type="PROSITE-ProRule" id="PRU00289"/>
    </source>
</evidence>
<dbReference type="GO" id="GO:0003677">
    <property type="term" value="F:DNA binding"/>
    <property type="evidence" value="ECO:0007669"/>
    <property type="project" value="InterPro"/>
</dbReference>
<evidence type="ECO:0000256" key="2">
    <source>
        <dbReference type="ARBA" id="ARBA00022840"/>
    </source>
</evidence>
<reference evidence="5 6" key="1">
    <citation type="submission" date="2020-10" db="EMBL/GenBank/DDBJ databases">
        <title>Campylobacter and Helicobacter PacBio genomes.</title>
        <authorList>
            <person name="Lane C."/>
        </authorList>
    </citation>
    <scope>NUCLEOTIDE SEQUENCE [LARGE SCALE GENOMIC DNA]</scope>
    <source>
        <strain evidence="5 6">2016D-0077</strain>
    </source>
</reference>
<dbReference type="Gene3D" id="3.40.50.300">
    <property type="entry name" value="P-loop containing nucleotide triphosphate hydrolases"/>
    <property type="match status" value="1"/>
</dbReference>